<sequence>MEDPYVTCESCVVKDWCGRRNRSVPLPPNYLLNAECSGFVMLEQALKLSRIPKEYRNANLRNFKFDDDNGLFQKQITGFLQRPLNVVEKGFNLALFHQNKGTGKTYTACAIMNEFIYKGCMNPEIFDFENPLALYIKFNTWANKNRDRYRDDAMYEESLRDMEQMREAPLLVLDDIGSGRITPVIRDLLYDVIDYRKEEQKSTIYTSNFVDSVLRQDAYLGGIIVSRMMYNTVLIDLGGRDKRQS</sequence>
<dbReference type="RefSeq" id="WP_076275653.1">
    <property type="nucleotide sequence ID" value="NZ_MPTD01000010.1"/>
</dbReference>
<dbReference type="InterPro" id="IPR002611">
    <property type="entry name" value="IstB_ATP-bd"/>
</dbReference>
<evidence type="ECO:0000259" key="1">
    <source>
        <dbReference type="Pfam" id="PF01695"/>
    </source>
</evidence>
<organism evidence="2 3">
    <name type="scientific">Paenibacillus odorifer</name>
    <dbReference type="NCBI Taxonomy" id="189426"/>
    <lineage>
        <taxon>Bacteria</taxon>
        <taxon>Bacillati</taxon>
        <taxon>Bacillota</taxon>
        <taxon>Bacilli</taxon>
        <taxon>Bacillales</taxon>
        <taxon>Paenibacillaceae</taxon>
        <taxon>Paenibacillus</taxon>
    </lineage>
</organism>
<dbReference type="PANTHER" id="PTHR30050:SF4">
    <property type="entry name" value="ATP-BINDING PROTEIN RV3427C IN INSERTION SEQUENCE-RELATED"/>
    <property type="match status" value="1"/>
</dbReference>
<dbReference type="SUPFAM" id="SSF52540">
    <property type="entry name" value="P-loop containing nucleoside triphosphate hydrolases"/>
    <property type="match status" value="1"/>
</dbReference>
<evidence type="ECO:0000313" key="3">
    <source>
        <dbReference type="Proteomes" id="UP000187313"/>
    </source>
</evidence>
<dbReference type="Gene3D" id="3.40.50.300">
    <property type="entry name" value="P-loop containing nucleotide triphosphate hydrolases"/>
    <property type="match status" value="1"/>
</dbReference>
<evidence type="ECO:0000313" key="2">
    <source>
        <dbReference type="EMBL" id="OMD50450.1"/>
    </source>
</evidence>
<feature type="domain" description="IstB-like ATP-binding" evidence="1">
    <location>
        <begin position="43"/>
        <end position="243"/>
    </location>
</feature>
<dbReference type="InterPro" id="IPR027417">
    <property type="entry name" value="P-loop_NTPase"/>
</dbReference>
<proteinExistence type="predicted"/>
<dbReference type="PANTHER" id="PTHR30050">
    <property type="entry name" value="CHROMOSOMAL REPLICATION INITIATOR PROTEIN DNAA"/>
    <property type="match status" value="1"/>
</dbReference>
<name>A0ABX3HLR7_9BACL</name>
<comment type="caution">
    <text evidence="2">The sequence shown here is derived from an EMBL/GenBank/DDBJ whole genome shotgun (WGS) entry which is preliminary data.</text>
</comment>
<protein>
    <submittedName>
        <fullName evidence="2">DNA replication protein</fullName>
    </submittedName>
</protein>
<dbReference type="Pfam" id="PF01695">
    <property type="entry name" value="IstB_IS21"/>
    <property type="match status" value="1"/>
</dbReference>
<keyword evidence="3" id="KW-1185">Reference proteome</keyword>
<accession>A0ABX3HLR7</accession>
<reference evidence="2 3" key="1">
    <citation type="submission" date="2016-10" db="EMBL/GenBank/DDBJ databases">
        <title>Paenibacillus species isolates.</title>
        <authorList>
            <person name="Beno S.M."/>
        </authorList>
    </citation>
    <scope>NUCLEOTIDE SEQUENCE [LARGE SCALE GENOMIC DNA]</scope>
    <source>
        <strain evidence="2 3">FSL R5-0923</strain>
    </source>
</reference>
<gene>
    <name evidence="2" type="ORF">BSK51_15860</name>
</gene>
<dbReference type="EMBL" id="MPTD01000010">
    <property type="protein sequence ID" value="OMD50450.1"/>
    <property type="molecule type" value="Genomic_DNA"/>
</dbReference>
<dbReference type="Proteomes" id="UP000187313">
    <property type="component" value="Unassembled WGS sequence"/>
</dbReference>